<protein>
    <recommendedName>
        <fullName evidence="6">inositol-phosphate phosphatase</fullName>
        <ecNumber evidence="6">3.1.3.25</ecNumber>
    </recommendedName>
    <alternativeName>
        <fullName evidence="16">3'(2'), 5'-bisphosphate nucleotidase 2</fullName>
    </alternativeName>
    <alternativeName>
        <fullName evidence="14">Inositol monophosphatase domain-containing protein 1</fullName>
    </alternativeName>
    <alternativeName>
        <fullName evidence="15">Inositol-1(or 4)-monophosphatase 3</fullName>
    </alternativeName>
    <alternativeName>
        <fullName evidence="13">Myo-inositol monophosphatase A3</fullName>
    </alternativeName>
</protein>
<dbReference type="Gene3D" id="3.40.190.80">
    <property type="match status" value="1"/>
</dbReference>
<dbReference type="FunFam" id="3.30.540.10:FF:000012">
    <property type="entry name" value="Blast:Putative inositol monophosphatase 3"/>
    <property type="match status" value="1"/>
</dbReference>
<dbReference type="GO" id="GO:0052834">
    <property type="term" value="F:inositol monophosphate phosphatase activity"/>
    <property type="evidence" value="ECO:0007669"/>
    <property type="project" value="UniProtKB-EC"/>
</dbReference>
<dbReference type="KEGG" id="tng:GSTEN00006005G001"/>
<evidence type="ECO:0000256" key="3">
    <source>
        <dbReference type="ARBA" id="ARBA00004167"/>
    </source>
</evidence>
<feature type="binding site" evidence="17">
    <location>
        <position position="147"/>
    </location>
    <ligand>
        <name>Mg(2+)</name>
        <dbReference type="ChEBI" id="CHEBI:18420"/>
        <label>1</label>
        <note>catalytic</note>
    </ligand>
</feature>
<proteinExistence type="inferred from homology"/>
<evidence type="ECO:0000256" key="12">
    <source>
        <dbReference type="ARBA" id="ARBA00023136"/>
    </source>
</evidence>
<evidence type="ECO:0000256" key="4">
    <source>
        <dbReference type="ARBA" id="ARBA00005152"/>
    </source>
</evidence>
<accession>Q4T702</accession>
<dbReference type="PANTHER" id="PTHR43028">
    <property type="entry name" value="3'(2'),5'-BISPHOSPHATE NUCLEOTIDASE 1"/>
    <property type="match status" value="1"/>
</dbReference>
<evidence type="ECO:0000256" key="16">
    <source>
        <dbReference type="ARBA" id="ARBA00043030"/>
    </source>
</evidence>
<evidence type="ECO:0000256" key="6">
    <source>
        <dbReference type="ARBA" id="ARBA00013106"/>
    </source>
</evidence>
<evidence type="ECO:0000256" key="8">
    <source>
        <dbReference type="ARBA" id="ARBA00022723"/>
    </source>
</evidence>
<feature type="binding site" evidence="17">
    <location>
        <position position="272"/>
    </location>
    <ligand>
        <name>Mg(2+)</name>
        <dbReference type="ChEBI" id="CHEBI:18420"/>
        <label>1</label>
        <note>catalytic</note>
    </ligand>
</feature>
<comment type="caution">
    <text evidence="18">The sequence shown here is derived from an EMBL/GenBank/DDBJ whole genome shotgun (WGS) entry which is preliminary data.</text>
</comment>
<dbReference type="Gene3D" id="3.30.540.10">
    <property type="entry name" value="Fructose-1,6-Bisphosphatase, subunit A, domain 1"/>
    <property type="match status" value="1"/>
</dbReference>
<evidence type="ECO:0000313" key="18">
    <source>
        <dbReference type="EMBL" id="CAF91330.1"/>
    </source>
</evidence>
<evidence type="ECO:0000256" key="13">
    <source>
        <dbReference type="ARBA" id="ARBA00042119"/>
    </source>
</evidence>
<keyword evidence="11" id="KW-1133">Transmembrane helix</keyword>
<feature type="binding site" evidence="17">
    <location>
        <position position="144"/>
    </location>
    <ligand>
        <name>Mg(2+)</name>
        <dbReference type="ChEBI" id="CHEBI:18420"/>
        <label>1</label>
        <note>catalytic</note>
    </ligand>
</feature>
<feature type="non-terminal residue" evidence="18">
    <location>
        <position position="1"/>
    </location>
</feature>
<dbReference type="FunFam" id="3.40.190.80:FF:000007">
    <property type="entry name" value="Blast:Putative inositol monophosphatase 3"/>
    <property type="match status" value="1"/>
</dbReference>
<evidence type="ECO:0000256" key="7">
    <source>
        <dbReference type="ARBA" id="ARBA00022692"/>
    </source>
</evidence>
<evidence type="ECO:0000256" key="14">
    <source>
        <dbReference type="ARBA" id="ARBA00042166"/>
    </source>
</evidence>
<evidence type="ECO:0000256" key="11">
    <source>
        <dbReference type="ARBA" id="ARBA00022989"/>
    </source>
</evidence>
<dbReference type="OrthoDB" id="74460at2759"/>
<name>Q4T702_TETNG</name>
<sequence length="330" mass="35789">MAPMGIRLSPLGVAVFCLLGLGVIYHLYAGVISSRLAAFRQKRDVDLRDLLAVSVEAAVLGGKEVKRIREEDGLKEKSKGKTKEGATELLTMGDLQSHRKMCTARSTTNTADKVSWTRDVPADILEKIDRGKMVPVDGVTVWIDPLDAYAGVHRESAQIRHNNGVRGGTGQTRHRGDTPAFYWFHCLGLRRSGSNMRSRSAYSVNPPTVIVSRSHSGKVKSFIQEAFGNTTIIPAGGAGYKVLSLLEMPSHDEKPIDQADVYVHVTLIKKWDICAGAALLSALGGQMTTLKGEDIDFSGTPVNKGGLVASVGVNHKVLVDRLPAWDPENH</sequence>
<dbReference type="GO" id="GO:0008254">
    <property type="term" value="F:3'-nucleotidase activity"/>
    <property type="evidence" value="ECO:0007669"/>
    <property type="project" value="TreeGrafter"/>
</dbReference>
<dbReference type="GO" id="GO:0046854">
    <property type="term" value="P:phosphatidylinositol phosphate biosynthetic process"/>
    <property type="evidence" value="ECO:0007669"/>
    <property type="project" value="InterPro"/>
</dbReference>
<dbReference type="EMBL" id="CAAE01008399">
    <property type="protein sequence ID" value="CAF91330.1"/>
    <property type="molecule type" value="Genomic_DNA"/>
</dbReference>
<evidence type="ECO:0000256" key="10">
    <source>
        <dbReference type="ARBA" id="ARBA00022842"/>
    </source>
</evidence>
<comment type="pathway">
    <text evidence="4">Polyol metabolism; myo-inositol biosynthesis; myo-inositol from D-glucose 6-phosphate: step 2/2.</text>
</comment>
<feature type="binding site" evidence="17">
    <location>
        <position position="146"/>
    </location>
    <ligand>
        <name>Mg(2+)</name>
        <dbReference type="ChEBI" id="CHEBI:18420"/>
        <label>1</label>
        <note>catalytic</note>
    </ligand>
</feature>
<evidence type="ECO:0000256" key="2">
    <source>
        <dbReference type="ARBA" id="ARBA00001946"/>
    </source>
</evidence>
<dbReference type="AlphaFoldDB" id="Q4T702"/>
<keyword evidence="12" id="KW-0472">Membrane</keyword>
<comment type="cofactor">
    <cofactor evidence="2 17">
        <name>Mg(2+)</name>
        <dbReference type="ChEBI" id="CHEBI:18420"/>
    </cofactor>
</comment>
<keyword evidence="10 17" id="KW-0460">Magnesium</keyword>
<comment type="similarity">
    <text evidence="5">Belongs to the inositol monophosphatase superfamily.</text>
</comment>
<evidence type="ECO:0000256" key="17">
    <source>
        <dbReference type="PIRSR" id="PIRSR600760-2"/>
    </source>
</evidence>
<keyword evidence="7" id="KW-0812">Transmembrane</keyword>
<reference evidence="18" key="2">
    <citation type="submission" date="2004-02" db="EMBL/GenBank/DDBJ databases">
        <authorList>
            <consortium name="Genoscope"/>
            <consortium name="Whitehead Institute Centre for Genome Research"/>
        </authorList>
    </citation>
    <scope>NUCLEOTIDE SEQUENCE</scope>
</reference>
<keyword evidence="9" id="KW-0378">Hydrolase</keyword>
<gene>
    <name evidence="18" type="ORF">GSTENG00006005001</name>
</gene>
<dbReference type="GO" id="GO:0046872">
    <property type="term" value="F:metal ion binding"/>
    <property type="evidence" value="ECO:0007669"/>
    <property type="project" value="UniProtKB-KW"/>
</dbReference>
<organism evidence="18">
    <name type="scientific">Tetraodon nigroviridis</name>
    <name type="common">Spotted green pufferfish</name>
    <name type="synonym">Chelonodon nigroviridis</name>
    <dbReference type="NCBI Taxonomy" id="99883"/>
    <lineage>
        <taxon>Eukaryota</taxon>
        <taxon>Metazoa</taxon>
        <taxon>Chordata</taxon>
        <taxon>Craniata</taxon>
        <taxon>Vertebrata</taxon>
        <taxon>Euteleostomi</taxon>
        <taxon>Actinopterygii</taxon>
        <taxon>Neopterygii</taxon>
        <taxon>Teleostei</taxon>
        <taxon>Neoteleostei</taxon>
        <taxon>Acanthomorphata</taxon>
        <taxon>Eupercaria</taxon>
        <taxon>Tetraodontiformes</taxon>
        <taxon>Tetradontoidea</taxon>
        <taxon>Tetraodontidae</taxon>
        <taxon>Tetraodon</taxon>
    </lineage>
</organism>
<dbReference type="GO" id="GO:0005794">
    <property type="term" value="C:Golgi apparatus"/>
    <property type="evidence" value="ECO:0007669"/>
    <property type="project" value="UniProtKB-ARBA"/>
</dbReference>
<dbReference type="InterPro" id="IPR050725">
    <property type="entry name" value="CysQ/Inositol_MonoPase"/>
</dbReference>
<dbReference type="GO" id="GO:0016020">
    <property type="term" value="C:membrane"/>
    <property type="evidence" value="ECO:0007669"/>
    <property type="project" value="UniProtKB-SubCell"/>
</dbReference>
<dbReference type="Pfam" id="PF00459">
    <property type="entry name" value="Inositol_P"/>
    <property type="match status" value="1"/>
</dbReference>
<dbReference type="EC" id="3.1.3.25" evidence="6"/>
<dbReference type="PANTHER" id="PTHR43028:SF4">
    <property type="entry name" value="INOSITOL MONOPHOSPHATASE 3"/>
    <property type="match status" value="1"/>
</dbReference>
<dbReference type="InterPro" id="IPR000760">
    <property type="entry name" value="Inositol_monophosphatase-like"/>
</dbReference>
<evidence type="ECO:0000256" key="15">
    <source>
        <dbReference type="ARBA" id="ARBA00042949"/>
    </source>
</evidence>
<comment type="catalytic activity">
    <reaction evidence="1">
        <text>a myo-inositol phosphate + H2O = myo-inositol + phosphate</text>
        <dbReference type="Rhea" id="RHEA:24056"/>
        <dbReference type="ChEBI" id="CHEBI:15377"/>
        <dbReference type="ChEBI" id="CHEBI:17268"/>
        <dbReference type="ChEBI" id="CHEBI:43474"/>
        <dbReference type="ChEBI" id="CHEBI:84139"/>
        <dbReference type="EC" id="3.1.3.25"/>
    </reaction>
</comment>
<evidence type="ECO:0000256" key="1">
    <source>
        <dbReference type="ARBA" id="ARBA00001033"/>
    </source>
</evidence>
<comment type="subcellular location">
    <subcellularLocation>
        <location evidence="3">Membrane</location>
        <topology evidence="3">Single-pass membrane protein</topology>
    </subcellularLocation>
</comment>
<dbReference type="InterPro" id="IPR020550">
    <property type="entry name" value="Inositol_monophosphatase_CS"/>
</dbReference>
<dbReference type="PROSITE" id="PS00630">
    <property type="entry name" value="IMP_2"/>
    <property type="match status" value="1"/>
</dbReference>
<evidence type="ECO:0000256" key="9">
    <source>
        <dbReference type="ARBA" id="ARBA00022801"/>
    </source>
</evidence>
<dbReference type="SUPFAM" id="SSF56655">
    <property type="entry name" value="Carbohydrate phosphatase"/>
    <property type="match status" value="1"/>
</dbReference>
<keyword evidence="8 17" id="KW-0479">Metal-binding</keyword>
<reference evidence="18" key="1">
    <citation type="journal article" date="2004" name="Nature">
        <title>Genome duplication in the teleost fish Tetraodon nigroviridis reveals the early vertebrate proto-karyotype.</title>
        <authorList>
            <person name="Jaillon O."/>
            <person name="Aury J.-M."/>
            <person name="Brunet F."/>
            <person name="Petit J.-L."/>
            <person name="Stange-Thomann N."/>
            <person name="Mauceli E."/>
            <person name="Bouneau L."/>
            <person name="Fischer C."/>
            <person name="Ozouf-Costaz C."/>
            <person name="Bernot A."/>
            <person name="Nicaud S."/>
            <person name="Jaffe D."/>
            <person name="Fisher S."/>
            <person name="Lutfalla G."/>
            <person name="Dossat C."/>
            <person name="Segurens B."/>
            <person name="Dasilva C."/>
            <person name="Salanoubat M."/>
            <person name="Levy M."/>
            <person name="Boudet N."/>
            <person name="Castellano S."/>
            <person name="Anthouard V."/>
            <person name="Jubin C."/>
            <person name="Castelli V."/>
            <person name="Katinka M."/>
            <person name="Vacherie B."/>
            <person name="Biemont C."/>
            <person name="Skalli Z."/>
            <person name="Cattolico L."/>
            <person name="Poulain J."/>
            <person name="De Berardinis V."/>
            <person name="Cruaud C."/>
            <person name="Duprat S."/>
            <person name="Brottier P."/>
            <person name="Coutanceau J.-P."/>
            <person name="Gouzy J."/>
            <person name="Parra G."/>
            <person name="Lardier G."/>
            <person name="Chapple C."/>
            <person name="McKernan K.J."/>
            <person name="McEwan P."/>
            <person name="Bosak S."/>
            <person name="Kellis M."/>
            <person name="Volff J.-N."/>
            <person name="Guigo R."/>
            <person name="Zody M.C."/>
            <person name="Mesirov J."/>
            <person name="Lindblad-Toh K."/>
            <person name="Birren B."/>
            <person name="Nusbaum C."/>
            <person name="Kahn D."/>
            <person name="Robinson-Rechavi M."/>
            <person name="Laudet V."/>
            <person name="Schachter V."/>
            <person name="Quetier F."/>
            <person name="Saurin W."/>
            <person name="Scarpelli C."/>
            <person name="Wincker P."/>
            <person name="Lander E.S."/>
            <person name="Weissenbach J."/>
            <person name="Roest Crollius H."/>
        </authorList>
    </citation>
    <scope>NUCLEOTIDE SEQUENCE [LARGE SCALE GENOMIC DNA]</scope>
</reference>
<evidence type="ECO:0000256" key="5">
    <source>
        <dbReference type="ARBA" id="ARBA00009759"/>
    </source>
</evidence>